<evidence type="ECO:0000256" key="6">
    <source>
        <dbReference type="ARBA" id="ARBA00023601"/>
    </source>
</evidence>
<evidence type="ECO:0000256" key="1">
    <source>
        <dbReference type="ARBA" id="ARBA00001966"/>
    </source>
</evidence>
<dbReference type="GO" id="GO:0016491">
    <property type="term" value="F:oxidoreductase activity"/>
    <property type="evidence" value="ECO:0007669"/>
    <property type="project" value="InterPro"/>
</dbReference>
<dbReference type="GO" id="GO:0051536">
    <property type="term" value="F:iron-sulfur cluster binding"/>
    <property type="evidence" value="ECO:0007669"/>
    <property type="project" value="UniProtKB-KW"/>
</dbReference>
<protein>
    <submittedName>
        <fullName evidence="8">Radical SAM additional 4Fe4S-binding SPASM domain-containing protein</fullName>
    </submittedName>
</protein>
<dbReference type="SFLD" id="SFLDG01386">
    <property type="entry name" value="main_SPASM_domain-containing"/>
    <property type="match status" value="1"/>
</dbReference>
<dbReference type="PANTHER" id="PTHR43273:SF3">
    <property type="entry name" value="ANAEROBIC SULFATASE-MATURATING ENZYME HOMOLOG ASLB-RELATED"/>
    <property type="match status" value="1"/>
</dbReference>
<gene>
    <name evidence="8" type="ORF">SAMN05216582_10286</name>
</gene>
<dbReference type="Proteomes" id="UP000184263">
    <property type="component" value="Unassembled WGS sequence"/>
</dbReference>
<dbReference type="Pfam" id="PF04055">
    <property type="entry name" value="Radical_SAM"/>
    <property type="match status" value="1"/>
</dbReference>
<dbReference type="InterPro" id="IPR023867">
    <property type="entry name" value="Sulphatase_maturase_rSAM"/>
</dbReference>
<dbReference type="SMART" id="SM00729">
    <property type="entry name" value="Elp3"/>
    <property type="match status" value="1"/>
</dbReference>
<dbReference type="SUPFAM" id="SSF102114">
    <property type="entry name" value="Radical SAM enzymes"/>
    <property type="match status" value="1"/>
</dbReference>
<dbReference type="CDD" id="cd01335">
    <property type="entry name" value="Radical_SAM"/>
    <property type="match status" value="1"/>
</dbReference>
<evidence type="ECO:0000256" key="4">
    <source>
        <dbReference type="ARBA" id="ARBA00023004"/>
    </source>
</evidence>
<dbReference type="RefSeq" id="WP_073088030.1">
    <property type="nucleotide sequence ID" value="NZ_FRBC01000002.1"/>
</dbReference>
<sequence length="522" mass="59293">MRISTYEILLPLMDGDEEIKDRALLVNGLYGAYDVVAKGEAEKISAGDFGALPLALRERLLRRGHLTQKNQAEELSDVKMLGRLHRMVHGRAVAGLTIMPTYDCNFRCPYCYEQHRLKKGQAWLEHTMSQKMAEAVFDALKDYKKHGCIIKECTLYGGEPLLAKNTTIVRQILAHCRAMGLEINVITNGYDLEAHLDSLSEYGCDWLQISLDGVGDMNNRRRIHKDGLPTYDRIMQNIELALQRGIGILLRVNVGRENFSHLEALVKDLRARGLIEKEEERAAEEQKLREAKGEGKTRRGKFSYYFRSVTDDRHPENNVTGQMIMEELLRIGFSPEEAMEHQLQYISLADTLRSLFRKEALPAYSPAFCGAEQGMFVVDPFGTIYPCWNVVALDKVEVGFMDVETRQFMLNLAKAKWRTRTADLMTACQSCPYVFICRGGCACHAFREHGSYFREHCGESRETFNFIAPRIAGEVWMKSRENELSLSLAEPLSRLSVAQREKLQTSSSSKEISEIAKAANLL</sequence>
<dbReference type="InterPro" id="IPR058240">
    <property type="entry name" value="rSAM_sf"/>
</dbReference>
<proteinExistence type="inferred from homology"/>
<dbReference type="OrthoDB" id="9808591at2"/>
<dbReference type="NCBIfam" id="TIGR04085">
    <property type="entry name" value="rSAM_more_4Fe4S"/>
    <property type="match status" value="1"/>
</dbReference>
<dbReference type="PROSITE" id="PS51918">
    <property type="entry name" value="RADICAL_SAM"/>
    <property type="match status" value="1"/>
</dbReference>
<dbReference type="GO" id="GO:0046872">
    <property type="term" value="F:metal ion binding"/>
    <property type="evidence" value="ECO:0007669"/>
    <property type="project" value="UniProtKB-KW"/>
</dbReference>
<comment type="similarity">
    <text evidence="6">Belongs to the radical SAM superfamily. Anaerobic sulfatase-maturating enzyme family.</text>
</comment>
<feature type="domain" description="Radical SAM core" evidence="7">
    <location>
        <begin position="88"/>
        <end position="334"/>
    </location>
</feature>
<evidence type="ECO:0000313" key="9">
    <source>
        <dbReference type="Proteomes" id="UP000184263"/>
    </source>
</evidence>
<dbReference type="UniPathway" id="UPA00782"/>
<keyword evidence="3" id="KW-0479">Metal-binding</keyword>
<dbReference type="EMBL" id="FRBC01000002">
    <property type="protein sequence ID" value="SHK32181.1"/>
    <property type="molecule type" value="Genomic_DNA"/>
</dbReference>
<evidence type="ECO:0000259" key="7">
    <source>
        <dbReference type="PROSITE" id="PS51918"/>
    </source>
</evidence>
<reference evidence="8 9" key="1">
    <citation type="submission" date="2016-11" db="EMBL/GenBank/DDBJ databases">
        <authorList>
            <person name="Jaros S."/>
            <person name="Januszkiewicz K."/>
            <person name="Wedrychowicz H."/>
        </authorList>
    </citation>
    <scope>NUCLEOTIDE SEQUENCE [LARGE SCALE GENOMIC DNA]</scope>
    <source>
        <strain evidence="8 9">HD4</strain>
    </source>
</reference>
<accession>A0A1M6RI42</accession>
<dbReference type="PANTHER" id="PTHR43273">
    <property type="entry name" value="ANAEROBIC SULFATASE-MATURATING ENZYME HOMOLOG ASLB-RELATED"/>
    <property type="match status" value="1"/>
</dbReference>
<name>A0A1M6RI42_SELRU</name>
<evidence type="ECO:0000256" key="2">
    <source>
        <dbReference type="ARBA" id="ARBA00022691"/>
    </source>
</evidence>
<dbReference type="SFLD" id="SFLDS00029">
    <property type="entry name" value="Radical_SAM"/>
    <property type="match status" value="1"/>
</dbReference>
<keyword evidence="5" id="KW-0411">Iron-sulfur</keyword>
<evidence type="ECO:0000313" key="8">
    <source>
        <dbReference type="EMBL" id="SHK32181.1"/>
    </source>
</evidence>
<evidence type="ECO:0000256" key="3">
    <source>
        <dbReference type="ARBA" id="ARBA00022723"/>
    </source>
</evidence>
<dbReference type="InterPro" id="IPR023885">
    <property type="entry name" value="4Fe4S-binding_SPASM_dom"/>
</dbReference>
<comment type="cofactor">
    <cofactor evidence="1">
        <name>[4Fe-4S] cluster</name>
        <dbReference type="ChEBI" id="CHEBI:49883"/>
    </cofactor>
</comment>
<keyword evidence="2" id="KW-0949">S-adenosyl-L-methionine</keyword>
<evidence type="ECO:0000256" key="5">
    <source>
        <dbReference type="ARBA" id="ARBA00023014"/>
    </source>
</evidence>
<dbReference type="AlphaFoldDB" id="A0A1M6RI42"/>
<dbReference type="InterPro" id="IPR007197">
    <property type="entry name" value="rSAM"/>
</dbReference>
<dbReference type="SFLD" id="SFLDG01067">
    <property type="entry name" value="SPASM/twitch_domain_containing"/>
    <property type="match status" value="1"/>
</dbReference>
<dbReference type="InterPro" id="IPR006638">
    <property type="entry name" value="Elp3/MiaA/NifB-like_rSAM"/>
</dbReference>
<dbReference type="InterPro" id="IPR013785">
    <property type="entry name" value="Aldolase_TIM"/>
</dbReference>
<keyword evidence="4" id="KW-0408">Iron</keyword>
<organism evidence="8 9">
    <name type="scientific">Selenomonas ruminantium</name>
    <dbReference type="NCBI Taxonomy" id="971"/>
    <lineage>
        <taxon>Bacteria</taxon>
        <taxon>Bacillati</taxon>
        <taxon>Bacillota</taxon>
        <taxon>Negativicutes</taxon>
        <taxon>Selenomonadales</taxon>
        <taxon>Selenomonadaceae</taxon>
        <taxon>Selenomonas</taxon>
    </lineage>
</organism>
<dbReference type="Gene3D" id="3.20.20.70">
    <property type="entry name" value="Aldolase class I"/>
    <property type="match status" value="1"/>
</dbReference>